<dbReference type="Proteomes" id="UP001597116">
    <property type="component" value="Unassembled WGS sequence"/>
</dbReference>
<dbReference type="EMBL" id="JBHTLP010000008">
    <property type="protein sequence ID" value="MFD1141851.1"/>
    <property type="molecule type" value="Genomic_DNA"/>
</dbReference>
<dbReference type="RefSeq" id="WP_265992345.1">
    <property type="nucleotide sequence ID" value="NZ_CP110973.1"/>
</dbReference>
<sequence length="157" mass="16746">MKTLLILAVLMLTVYTGYSQEVVDNTPQYQNEVPIAYGLSEKSIMSMCILLIGLLVILCEVIFIRMIGEKLKMEGLDAIRLITVTLIIFGALFVANGSYPESGTAAVTGLLGTLAGYLLARGAQTPPKSDQSTSPETKAHANGQEVAKSSPVDALKP</sequence>
<evidence type="ECO:0000256" key="2">
    <source>
        <dbReference type="SAM" id="Phobius"/>
    </source>
</evidence>
<name>A0ABW3Q8W6_9BACT</name>
<keyword evidence="2" id="KW-1133">Transmembrane helix</keyword>
<keyword evidence="2" id="KW-0812">Transmembrane</keyword>
<feature type="compositionally biased region" description="Polar residues" evidence="1">
    <location>
        <begin position="126"/>
        <end position="136"/>
    </location>
</feature>
<comment type="caution">
    <text evidence="3">The sequence shown here is derived from an EMBL/GenBank/DDBJ whole genome shotgun (WGS) entry which is preliminary data.</text>
</comment>
<evidence type="ECO:0000256" key="1">
    <source>
        <dbReference type="SAM" id="MobiDB-lite"/>
    </source>
</evidence>
<proteinExistence type="predicted"/>
<keyword evidence="4" id="KW-1185">Reference proteome</keyword>
<feature type="region of interest" description="Disordered" evidence="1">
    <location>
        <begin position="123"/>
        <end position="157"/>
    </location>
</feature>
<keyword evidence="2" id="KW-0472">Membrane</keyword>
<evidence type="ECO:0000313" key="4">
    <source>
        <dbReference type="Proteomes" id="UP001597116"/>
    </source>
</evidence>
<organism evidence="3 4">
    <name type="scientific">Larkinella insperata</name>
    <dbReference type="NCBI Taxonomy" id="332158"/>
    <lineage>
        <taxon>Bacteria</taxon>
        <taxon>Pseudomonadati</taxon>
        <taxon>Bacteroidota</taxon>
        <taxon>Cytophagia</taxon>
        <taxon>Cytophagales</taxon>
        <taxon>Spirosomataceae</taxon>
        <taxon>Larkinella</taxon>
    </lineage>
</organism>
<protein>
    <recommendedName>
        <fullName evidence="5">DUF4293 family protein</fullName>
    </recommendedName>
</protein>
<gene>
    <name evidence="3" type="ORF">ACFQ4C_12060</name>
</gene>
<evidence type="ECO:0008006" key="5">
    <source>
        <dbReference type="Google" id="ProtNLM"/>
    </source>
</evidence>
<evidence type="ECO:0000313" key="3">
    <source>
        <dbReference type="EMBL" id="MFD1141851.1"/>
    </source>
</evidence>
<reference evidence="4" key="1">
    <citation type="journal article" date="2019" name="Int. J. Syst. Evol. Microbiol.">
        <title>The Global Catalogue of Microorganisms (GCM) 10K type strain sequencing project: providing services to taxonomists for standard genome sequencing and annotation.</title>
        <authorList>
            <consortium name="The Broad Institute Genomics Platform"/>
            <consortium name="The Broad Institute Genome Sequencing Center for Infectious Disease"/>
            <person name="Wu L."/>
            <person name="Ma J."/>
        </authorList>
    </citation>
    <scope>NUCLEOTIDE SEQUENCE [LARGE SCALE GENOMIC DNA]</scope>
    <source>
        <strain evidence="4">CCUG 55608</strain>
    </source>
</reference>
<feature type="transmembrane region" description="Helical" evidence="2">
    <location>
        <begin position="43"/>
        <end position="66"/>
    </location>
</feature>
<accession>A0ABW3Q8W6</accession>
<feature type="transmembrane region" description="Helical" evidence="2">
    <location>
        <begin position="78"/>
        <end position="96"/>
    </location>
</feature>
<feature type="transmembrane region" description="Helical" evidence="2">
    <location>
        <begin position="102"/>
        <end position="120"/>
    </location>
</feature>